<evidence type="ECO:0000313" key="2">
    <source>
        <dbReference type="EMBL" id="CUS05163.2"/>
    </source>
</evidence>
<evidence type="ECO:0000256" key="1">
    <source>
        <dbReference type="SAM" id="Coils"/>
    </source>
</evidence>
<protein>
    <submittedName>
        <fullName evidence="2">Uncharacterized protein</fullName>
    </submittedName>
</protein>
<evidence type="ECO:0000313" key="3">
    <source>
        <dbReference type="Proteomes" id="UP000215027"/>
    </source>
</evidence>
<feature type="coiled-coil region" evidence="1">
    <location>
        <begin position="317"/>
        <end position="507"/>
    </location>
</feature>
<name>A0A170PIZ7_9CHLR</name>
<gene>
    <name evidence="2" type="ORF">CFX0092_A3285</name>
</gene>
<proteinExistence type="predicted"/>
<dbReference type="EMBL" id="LN890655">
    <property type="protein sequence ID" value="CUS05163.2"/>
    <property type="molecule type" value="Genomic_DNA"/>
</dbReference>
<sequence>MSISANTAQTRELTELRNHLKWLDEERRKSGRKMAELEQKLAQQGRDLADRDHKIQELEWHVANFTERFERMPDLDTNTAGTEQRLQDLEWHLSNLNTQLTTRLPMMDEERARLSDEVNRNLAAVQERAEAGQSLLESRLRTEIVQLRDADQQNALSQRQEEQMRTVAELQQQYTALQQQTALALQQQTALALQQQTALSEELEHRYAGLQQQFPAFDQLAHTVVRLQEQVQAIDVVDRKTAVLQESVAVLSGQLRERTVSLAADAQTNISALASRLQEHLDDMTGEQQARLDLFAADWQARLDALPAATDDPAPELLSLNQRLDELAQSRQQWQADRAQTARQIDELAQTQQQWQQERAQTARQIDELAQIQQQWQQERAQMTRQIDELAQGQPQWQQERAQTTRQIEELAQSQQQLQLERAQLAREIDELNETIGPLQSRVLDLVALVDRSTQLEENLALVRSNLASVEENVSKLGHVREVMPILDRLEQELELRQAEEVRLSNLIGTQENRYAPLAAALEEAGAIANGLLSRVSESERQIEEMRGSVRDFNDNWKPALSEANRRLTAIAEKNTVLSNNIMKAEAGLQAVTGDQSEMRETVIDLTDEIRRNRGDVARQLEGWQVTLDENKDTIERFTQQWITLSNQYKEARMAVQNFAHWQKQLEQQKREASEMLRLESNRMQSRWDGFLLEIQEKLKNFELELNQKWQAFELENEQKWSSARRSEQLRHEELASVDELIQKLQQDNRNLIWRVQAAQADAIKKWPRLLMEEVEKAVELNPNRRLTSSGSAPRADMSVVDAIEQGLITIDYNDDAAIDL</sequence>
<dbReference type="AlphaFoldDB" id="A0A170PIZ7"/>
<organism evidence="2 3">
    <name type="scientific">Candidatus Promineifilum breve</name>
    <dbReference type="NCBI Taxonomy" id="1806508"/>
    <lineage>
        <taxon>Bacteria</taxon>
        <taxon>Bacillati</taxon>
        <taxon>Chloroflexota</taxon>
        <taxon>Ardenticatenia</taxon>
        <taxon>Candidatus Promineifilales</taxon>
        <taxon>Candidatus Promineifilaceae</taxon>
        <taxon>Candidatus Promineifilum</taxon>
    </lineage>
</organism>
<dbReference type="Proteomes" id="UP000215027">
    <property type="component" value="Chromosome I"/>
</dbReference>
<accession>A0A170PIZ7</accession>
<keyword evidence="1" id="KW-0175">Coiled coil</keyword>
<dbReference type="KEGG" id="pbf:CFX0092_A3285"/>
<dbReference type="RefSeq" id="WP_095044411.1">
    <property type="nucleotide sequence ID" value="NZ_LN890655.1"/>
</dbReference>
<reference evidence="2" key="1">
    <citation type="submission" date="2016-01" db="EMBL/GenBank/DDBJ databases">
        <authorList>
            <person name="Mcilroy J.S."/>
            <person name="Karst M S."/>
            <person name="Albertsen M."/>
        </authorList>
    </citation>
    <scope>NUCLEOTIDE SEQUENCE</scope>
    <source>
        <strain evidence="2">Cfx-K</strain>
    </source>
</reference>
<dbReference type="OrthoDB" id="149309at2"/>
<feature type="coiled-coil region" evidence="1">
    <location>
        <begin position="153"/>
        <end position="213"/>
    </location>
</feature>
<keyword evidence="3" id="KW-1185">Reference proteome</keyword>